<reference evidence="1 2" key="1">
    <citation type="submission" date="2018-11" db="EMBL/GenBank/DDBJ databases">
        <title>Micromonospora sp. PPF5-17, a new actinomycetes isolated from a hot spring soil.</title>
        <authorList>
            <person name="Thawai C."/>
        </authorList>
    </citation>
    <scope>NUCLEOTIDE SEQUENCE [LARGE SCALE GENOMIC DNA]</scope>
    <source>
        <strain evidence="1 2">PPF5-17</strain>
    </source>
</reference>
<proteinExistence type="predicted"/>
<evidence type="ECO:0000313" key="2">
    <source>
        <dbReference type="Proteomes" id="UP000280698"/>
    </source>
</evidence>
<dbReference type="RefSeq" id="WP_123239668.1">
    <property type="nucleotide sequence ID" value="NZ_JAAHBY010000008.1"/>
</dbReference>
<protein>
    <submittedName>
        <fullName evidence="1">Uncharacterized protein</fullName>
    </submittedName>
</protein>
<sequence>MLTLRPVVEVPDVDPARRWPTRTPTPGWWLTLHGGCAAQEVELFLACLAAHVDVEPPAGRDELVDGLLREELLLVAGGLRLDDRDTGATVSPGCCAGLEDWREWTAALDGGTPWLGHDPGPRVEVEGDLLRVWQHGGPQPRGPYVELSRPRLAELLRSAQADLSGFLARVDAWVRITAPLELAGGGPHPRYLT</sequence>
<dbReference type="Proteomes" id="UP000280698">
    <property type="component" value="Unassembled WGS sequence"/>
</dbReference>
<gene>
    <name evidence="1" type="ORF">EFE23_04835</name>
</gene>
<organism evidence="1 2">
    <name type="scientific">Micromonospora solifontis</name>
    <dbReference type="NCBI Taxonomy" id="2487138"/>
    <lineage>
        <taxon>Bacteria</taxon>
        <taxon>Bacillati</taxon>
        <taxon>Actinomycetota</taxon>
        <taxon>Actinomycetes</taxon>
        <taxon>Micromonosporales</taxon>
        <taxon>Micromonosporaceae</taxon>
        <taxon>Micromonospora</taxon>
    </lineage>
</organism>
<keyword evidence="2" id="KW-1185">Reference proteome</keyword>
<name>A0ABX9WKD4_9ACTN</name>
<accession>A0ABX9WKD4</accession>
<evidence type="ECO:0000313" key="1">
    <source>
        <dbReference type="EMBL" id="RNM00737.1"/>
    </source>
</evidence>
<dbReference type="EMBL" id="RJLN01000008">
    <property type="protein sequence ID" value="RNM00737.1"/>
    <property type="molecule type" value="Genomic_DNA"/>
</dbReference>
<comment type="caution">
    <text evidence="1">The sequence shown here is derived from an EMBL/GenBank/DDBJ whole genome shotgun (WGS) entry which is preliminary data.</text>
</comment>